<protein>
    <recommendedName>
        <fullName evidence="4">Pentapeptide repeat-containing protein</fullName>
    </recommendedName>
</protein>
<accession>A0A814Y3Q4</accession>
<dbReference type="InterPro" id="IPR051082">
    <property type="entry name" value="Pentapeptide-BTB/POZ_domain"/>
</dbReference>
<dbReference type="Gene3D" id="2.160.20.80">
    <property type="entry name" value="E3 ubiquitin-protein ligase SopA"/>
    <property type="match status" value="3"/>
</dbReference>
<evidence type="ECO:0008006" key="4">
    <source>
        <dbReference type="Google" id="ProtNLM"/>
    </source>
</evidence>
<dbReference type="PANTHER" id="PTHR14136:SF17">
    <property type="entry name" value="BTB_POZ DOMAIN-CONTAINING PROTEIN KCTD9"/>
    <property type="match status" value="1"/>
</dbReference>
<gene>
    <name evidence="2" type="ORF">XAT740_LOCUS24857</name>
</gene>
<keyword evidence="1" id="KW-0812">Transmembrane</keyword>
<dbReference type="Proteomes" id="UP000663828">
    <property type="component" value="Unassembled WGS sequence"/>
</dbReference>
<organism evidence="2 3">
    <name type="scientific">Adineta ricciae</name>
    <name type="common">Rotifer</name>
    <dbReference type="NCBI Taxonomy" id="249248"/>
    <lineage>
        <taxon>Eukaryota</taxon>
        <taxon>Metazoa</taxon>
        <taxon>Spiralia</taxon>
        <taxon>Gnathifera</taxon>
        <taxon>Rotifera</taxon>
        <taxon>Eurotatoria</taxon>
        <taxon>Bdelloidea</taxon>
        <taxon>Adinetida</taxon>
        <taxon>Adinetidae</taxon>
        <taxon>Adineta</taxon>
    </lineage>
</organism>
<evidence type="ECO:0000313" key="2">
    <source>
        <dbReference type="EMBL" id="CAF1223884.1"/>
    </source>
</evidence>
<evidence type="ECO:0000256" key="1">
    <source>
        <dbReference type="SAM" id="Phobius"/>
    </source>
</evidence>
<dbReference type="Pfam" id="PF00805">
    <property type="entry name" value="Pentapeptide"/>
    <property type="match status" value="2"/>
</dbReference>
<keyword evidence="1" id="KW-1133">Transmembrane helix</keyword>
<reference evidence="2" key="1">
    <citation type="submission" date="2021-02" db="EMBL/GenBank/DDBJ databases">
        <authorList>
            <person name="Nowell W R."/>
        </authorList>
    </citation>
    <scope>NUCLEOTIDE SEQUENCE</scope>
</reference>
<dbReference type="SUPFAM" id="SSF141571">
    <property type="entry name" value="Pentapeptide repeat-like"/>
    <property type="match status" value="2"/>
</dbReference>
<sequence length="419" mass="47715">MQADRKSKPTCFDWIQLLLTFCVPVAIVVYTILENNRDLAISTQHRNQDLSIADGQQQDTVLREYKKTLSRLVEKYGLFFNYSSTASLIARSSTTVALNQIDPARRKFLLSLLYDAKLITYDLPTDPSAISLDYANFTDICLFIKFINPVYVHLNVEGAIMIRADFRNVTLHGAKFNKAVLHYADFSFTNNVKFYDVLGFNGSNDITLFFRNSDLTSAKFLHVKYEHATFEQALLRNADMKSFACVSCNFSLSFVERTNLINAVIEDSLMDFVDLSDSNLYRSRFGKNIDFHSTILFRVNGTYTSFTHCQFTSTAFGSAIFDYTKMEDCTFFNANFLEASIQYGVFTRANFTQANLFASDWRNVRCEKCIFHQTNFTDANLLNAVFIDSDFQGAFITTEQLRQTASLKGSILPNGTLVN</sequence>
<dbReference type="EMBL" id="CAJNOR010001945">
    <property type="protein sequence ID" value="CAF1223884.1"/>
    <property type="molecule type" value="Genomic_DNA"/>
</dbReference>
<evidence type="ECO:0000313" key="3">
    <source>
        <dbReference type="Proteomes" id="UP000663828"/>
    </source>
</evidence>
<comment type="caution">
    <text evidence="2">The sequence shown here is derived from an EMBL/GenBank/DDBJ whole genome shotgun (WGS) entry which is preliminary data.</text>
</comment>
<keyword evidence="3" id="KW-1185">Reference proteome</keyword>
<dbReference type="InterPro" id="IPR001646">
    <property type="entry name" value="5peptide_repeat"/>
</dbReference>
<name>A0A814Y3Q4_ADIRI</name>
<proteinExistence type="predicted"/>
<feature type="transmembrane region" description="Helical" evidence="1">
    <location>
        <begin position="12"/>
        <end position="33"/>
    </location>
</feature>
<dbReference type="AlphaFoldDB" id="A0A814Y3Q4"/>
<dbReference type="PANTHER" id="PTHR14136">
    <property type="entry name" value="BTB_POZ DOMAIN-CONTAINING PROTEIN KCTD9"/>
    <property type="match status" value="1"/>
</dbReference>
<keyword evidence="1" id="KW-0472">Membrane</keyword>